<evidence type="ECO:0000313" key="3">
    <source>
        <dbReference type="Proteomes" id="UP000714275"/>
    </source>
</evidence>
<dbReference type="PANTHER" id="PTHR43441:SF5">
    <property type="entry name" value="FAMILY ACETYLTRANSFERASE, PUTATIVE-RELATED"/>
    <property type="match status" value="1"/>
</dbReference>
<proteinExistence type="predicted"/>
<sequence length="242" mass="27224">MSVSTDLNFCFPVRELSNERVKMTPFKASIHSSPFFSIVSAHPELWAHMPTGPFQTVQDFDTNFLESVVHRDPGIVLFAIIDKTKPPSAADGEGELVGMMSYMSTSSVNLSTEIGYIIILPPYQRTHVNSNAVGLLLQYALEVPSQGGLGLRRVQWQCSSMNAPSIRAAERLGFKKEGIMKWHRVFHGGKDRGKVHNGRELPRGSEQDYGRDTVVLGHYWDDWEQGGREKVQAIMDRQQVNY</sequence>
<dbReference type="SUPFAM" id="SSF55729">
    <property type="entry name" value="Acyl-CoA N-acyltransferases (Nat)"/>
    <property type="match status" value="1"/>
</dbReference>
<dbReference type="InterPro" id="IPR000182">
    <property type="entry name" value="GNAT_dom"/>
</dbReference>
<keyword evidence="3" id="KW-1185">Reference proteome</keyword>
<comment type="caution">
    <text evidence="2">The sequence shown here is derived from an EMBL/GenBank/DDBJ whole genome shotgun (WGS) entry which is preliminary data.</text>
</comment>
<dbReference type="GO" id="GO:1990189">
    <property type="term" value="F:protein N-terminal-serine acetyltransferase activity"/>
    <property type="evidence" value="ECO:0007669"/>
    <property type="project" value="TreeGrafter"/>
</dbReference>
<feature type="domain" description="N-acetyltransferase" evidence="1">
    <location>
        <begin position="36"/>
        <end position="202"/>
    </location>
</feature>
<dbReference type="OrthoDB" id="41238at2759"/>
<evidence type="ECO:0000259" key="1">
    <source>
        <dbReference type="PROSITE" id="PS51186"/>
    </source>
</evidence>
<dbReference type="Gene3D" id="3.40.630.30">
    <property type="match status" value="1"/>
</dbReference>
<dbReference type="PANTHER" id="PTHR43441">
    <property type="entry name" value="RIBOSOMAL-PROTEIN-SERINE ACETYLTRANSFERASE"/>
    <property type="match status" value="1"/>
</dbReference>
<dbReference type="EMBL" id="JABBWD010000003">
    <property type="protein sequence ID" value="KAG1782365.1"/>
    <property type="molecule type" value="Genomic_DNA"/>
</dbReference>
<dbReference type="AlphaFoldDB" id="A0A9P7A4L6"/>
<dbReference type="GO" id="GO:0008999">
    <property type="term" value="F:protein-N-terminal-alanine acetyltransferase activity"/>
    <property type="evidence" value="ECO:0007669"/>
    <property type="project" value="TreeGrafter"/>
</dbReference>
<reference evidence="2" key="1">
    <citation type="journal article" date="2020" name="New Phytol.">
        <title>Comparative genomics reveals dynamic genome evolution in host specialist ectomycorrhizal fungi.</title>
        <authorList>
            <person name="Lofgren L.A."/>
            <person name="Nguyen N.H."/>
            <person name="Vilgalys R."/>
            <person name="Ruytinx J."/>
            <person name="Liao H.L."/>
            <person name="Branco S."/>
            <person name="Kuo A."/>
            <person name="LaButti K."/>
            <person name="Lipzen A."/>
            <person name="Andreopoulos W."/>
            <person name="Pangilinan J."/>
            <person name="Riley R."/>
            <person name="Hundley H."/>
            <person name="Na H."/>
            <person name="Barry K."/>
            <person name="Grigoriev I.V."/>
            <person name="Stajich J.E."/>
            <person name="Kennedy P.G."/>
        </authorList>
    </citation>
    <scope>NUCLEOTIDE SEQUENCE</scope>
    <source>
        <strain evidence="2">DOB743</strain>
    </source>
</reference>
<dbReference type="Proteomes" id="UP000714275">
    <property type="component" value="Unassembled WGS sequence"/>
</dbReference>
<evidence type="ECO:0000313" key="2">
    <source>
        <dbReference type="EMBL" id="KAG1782365.1"/>
    </source>
</evidence>
<protein>
    <submittedName>
        <fullName evidence="2">GNAT family acetyltransferase</fullName>
    </submittedName>
</protein>
<gene>
    <name evidence="2" type="ORF">EV702DRAFT_378083</name>
</gene>
<dbReference type="InterPro" id="IPR051908">
    <property type="entry name" value="Ribosomal_N-acetyltransferase"/>
</dbReference>
<accession>A0A9P7A4L6</accession>
<dbReference type="PROSITE" id="PS51186">
    <property type="entry name" value="GNAT"/>
    <property type="match status" value="1"/>
</dbReference>
<dbReference type="InterPro" id="IPR016181">
    <property type="entry name" value="Acyl_CoA_acyltransferase"/>
</dbReference>
<name>A0A9P7A4L6_9AGAM</name>
<organism evidence="2 3">
    <name type="scientific">Suillus placidus</name>
    <dbReference type="NCBI Taxonomy" id="48579"/>
    <lineage>
        <taxon>Eukaryota</taxon>
        <taxon>Fungi</taxon>
        <taxon>Dikarya</taxon>
        <taxon>Basidiomycota</taxon>
        <taxon>Agaricomycotina</taxon>
        <taxon>Agaricomycetes</taxon>
        <taxon>Agaricomycetidae</taxon>
        <taxon>Boletales</taxon>
        <taxon>Suillineae</taxon>
        <taxon>Suillaceae</taxon>
        <taxon>Suillus</taxon>
    </lineage>
</organism>
<dbReference type="Pfam" id="PF13302">
    <property type="entry name" value="Acetyltransf_3"/>
    <property type="match status" value="1"/>
</dbReference>